<evidence type="ECO:0000256" key="1">
    <source>
        <dbReference type="SAM" id="MobiDB-lite"/>
    </source>
</evidence>
<dbReference type="EnsemblPlants" id="AUR62001041-RA">
    <property type="protein sequence ID" value="AUR62001041-RA:cds"/>
    <property type="gene ID" value="AUR62001041"/>
</dbReference>
<organism evidence="2 3">
    <name type="scientific">Chenopodium quinoa</name>
    <name type="common">Quinoa</name>
    <dbReference type="NCBI Taxonomy" id="63459"/>
    <lineage>
        <taxon>Eukaryota</taxon>
        <taxon>Viridiplantae</taxon>
        <taxon>Streptophyta</taxon>
        <taxon>Embryophyta</taxon>
        <taxon>Tracheophyta</taxon>
        <taxon>Spermatophyta</taxon>
        <taxon>Magnoliopsida</taxon>
        <taxon>eudicotyledons</taxon>
        <taxon>Gunneridae</taxon>
        <taxon>Pentapetalae</taxon>
        <taxon>Caryophyllales</taxon>
        <taxon>Chenopodiaceae</taxon>
        <taxon>Chenopodioideae</taxon>
        <taxon>Atripliceae</taxon>
        <taxon>Chenopodium</taxon>
    </lineage>
</organism>
<proteinExistence type="predicted"/>
<dbReference type="Gramene" id="AUR62001041-RA">
    <property type="protein sequence ID" value="AUR62001041-RA:cds"/>
    <property type="gene ID" value="AUR62001041"/>
</dbReference>
<protein>
    <submittedName>
        <fullName evidence="2">Uncharacterized protein</fullName>
    </submittedName>
</protein>
<name>A0A803KPT5_CHEQI</name>
<dbReference type="Proteomes" id="UP000596660">
    <property type="component" value="Unplaced"/>
</dbReference>
<keyword evidence="3" id="KW-1185">Reference proteome</keyword>
<feature type="region of interest" description="Disordered" evidence="1">
    <location>
        <begin position="148"/>
        <end position="174"/>
    </location>
</feature>
<evidence type="ECO:0000313" key="2">
    <source>
        <dbReference type="EnsemblPlants" id="AUR62001041-RA:cds"/>
    </source>
</evidence>
<accession>A0A803KPT5</accession>
<sequence>MVDEKFVETPLPDDTKYCHGFLDQGSNKLYPTLYYLDDMIEHTRGMHVWVLKGYGPTGYWEKREYITLPDMVSFSLQMVLWKNRKIVFSNYADLDIITWYDLLTREMRSLHVPGDMSILGYTGSLMSIANFVRRPPQPPAAIAFRERRRQADNAPGGSLQPHQPQEEDEEVTSAETVLIPEENAANDEDEDDRLSTDSVFELPNGLSYLDPEADDVNYRNDKRFSLHRRLEWLRLAELTYCLHEVNQPIPPNVCTF</sequence>
<reference evidence="2" key="1">
    <citation type="journal article" date="2017" name="Nature">
        <title>The genome of Chenopodium quinoa.</title>
        <authorList>
            <person name="Jarvis D.E."/>
            <person name="Ho Y.S."/>
            <person name="Lightfoot D.J."/>
            <person name="Schmoeckel S.M."/>
            <person name="Li B."/>
            <person name="Borm T.J.A."/>
            <person name="Ohyanagi H."/>
            <person name="Mineta K."/>
            <person name="Michell C.T."/>
            <person name="Saber N."/>
            <person name="Kharbatia N.M."/>
            <person name="Rupper R.R."/>
            <person name="Sharp A.R."/>
            <person name="Dally N."/>
            <person name="Boughton B.A."/>
            <person name="Woo Y.H."/>
            <person name="Gao G."/>
            <person name="Schijlen E.G.W.M."/>
            <person name="Guo X."/>
            <person name="Momin A.A."/>
            <person name="Negrao S."/>
            <person name="Al-Babili S."/>
            <person name="Gehring C."/>
            <person name="Roessner U."/>
            <person name="Jung C."/>
            <person name="Murphy K."/>
            <person name="Arold S.T."/>
            <person name="Gojobori T."/>
            <person name="van der Linden C.G."/>
            <person name="van Loo E.N."/>
            <person name="Jellen E.N."/>
            <person name="Maughan P.J."/>
            <person name="Tester M."/>
        </authorList>
    </citation>
    <scope>NUCLEOTIDE SEQUENCE [LARGE SCALE GENOMIC DNA]</scope>
    <source>
        <strain evidence="2">cv. PI 614886</strain>
    </source>
</reference>
<dbReference type="AlphaFoldDB" id="A0A803KPT5"/>
<evidence type="ECO:0000313" key="3">
    <source>
        <dbReference type="Proteomes" id="UP000596660"/>
    </source>
</evidence>
<reference evidence="2" key="2">
    <citation type="submission" date="2021-03" db="UniProtKB">
        <authorList>
            <consortium name="EnsemblPlants"/>
        </authorList>
    </citation>
    <scope>IDENTIFICATION</scope>
</reference>